<gene>
    <name evidence="4" type="ORF">SO694_00072146</name>
</gene>
<reference evidence="4 5" key="1">
    <citation type="submission" date="2024-03" db="EMBL/GenBank/DDBJ databases">
        <title>Aureococcus anophagefferens CCMP1851 and Kratosvirus quantuckense: Draft genome of a second virus-susceptible host strain in the model system.</title>
        <authorList>
            <person name="Chase E."/>
            <person name="Truchon A.R."/>
            <person name="Schepens W."/>
            <person name="Wilhelm S.W."/>
        </authorList>
    </citation>
    <scope>NUCLEOTIDE SEQUENCE [LARGE SCALE GENOMIC DNA]</scope>
    <source>
        <strain evidence="4 5">CCMP1851</strain>
    </source>
</reference>
<evidence type="ECO:0000256" key="2">
    <source>
        <dbReference type="SAM" id="Coils"/>
    </source>
</evidence>
<accession>A0ABR1FIH7</accession>
<name>A0ABR1FIH7_AURAN</name>
<dbReference type="InterPro" id="IPR002048">
    <property type="entry name" value="EF_hand_dom"/>
</dbReference>
<dbReference type="Pfam" id="PF13499">
    <property type="entry name" value="EF-hand_7"/>
    <property type="match status" value="1"/>
</dbReference>
<proteinExistence type="predicted"/>
<dbReference type="PROSITE" id="PS50222">
    <property type="entry name" value="EF_HAND_2"/>
    <property type="match status" value="1"/>
</dbReference>
<evidence type="ECO:0000313" key="4">
    <source>
        <dbReference type="EMBL" id="KAK7231390.1"/>
    </source>
</evidence>
<comment type="caution">
    <text evidence="4">The sequence shown here is derived from an EMBL/GenBank/DDBJ whole genome shotgun (WGS) entry which is preliminary data.</text>
</comment>
<keyword evidence="4" id="KW-0812">Transmembrane</keyword>
<organism evidence="4 5">
    <name type="scientific">Aureococcus anophagefferens</name>
    <name type="common">Harmful bloom alga</name>
    <dbReference type="NCBI Taxonomy" id="44056"/>
    <lineage>
        <taxon>Eukaryota</taxon>
        <taxon>Sar</taxon>
        <taxon>Stramenopiles</taxon>
        <taxon>Ochrophyta</taxon>
        <taxon>Pelagophyceae</taxon>
        <taxon>Pelagomonadales</taxon>
        <taxon>Pelagomonadaceae</taxon>
        <taxon>Aureococcus</taxon>
    </lineage>
</organism>
<evidence type="ECO:0000256" key="1">
    <source>
        <dbReference type="ARBA" id="ARBA00022837"/>
    </source>
</evidence>
<sequence>MAAPAYSKEEVSALRGIFALYDPDGTGEIGSNDLENLLQKIGLGKEAAVELIKQFDVEEPKTIDFAKFLEMVKAGQPDQPGEEPDPKVLEFLRILEQYRRKCEKEGNYLEADRAHQQLEMLRKQEEKRQQKAVRARQIAERQDVQIAHNMQYTDFNAAWDKYLEEYDRMAQIYIQQMTERHATNLLEFQRKLQSEMAERPPKWSRELLEWRRRQHMLARQKNYAEAQRIKKIADKLEEKERRGCEQLTGSVFARKDAQFRQQQQAELQALLKRIDARRKEHIKQRTLDSKRLLQRNRNVQSVLESKQAAESNATFMEIKKNLIQSTALDKSVTA</sequence>
<dbReference type="Proteomes" id="UP001363151">
    <property type="component" value="Unassembled WGS sequence"/>
</dbReference>
<dbReference type="SUPFAM" id="SSF47473">
    <property type="entry name" value="EF-hand"/>
    <property type="match status" value="1"/>
</dbReference>
<evidence type="ECO:0000313" key="5">
    <source>
        <dbReference type="Proteomes" id="UP001363151"/>
    </source>
</evidence>
<dbReference type="PROSITE" id="PS00018">
    <property type="entry name" value="EF_HAND_1"/>
    <property type="match status" value="1"/>
</dbReference>
<feature type="domain" description="EF-hand" evidence="3">
    <location>
        <begin position="9"/>
        <end position="44"/>
    </location>
</feature>
<keyword evidence="1" id="KW-0106">Calcium</keyword>
<dbReference type="Gene3D" id="1.10.238.10">
    <property type="entry name" value="EF-hand"/>
    <property type="match status" value="1"/>
</dbReference>
<dbReference type="InterPro" id="IPR011992">
    <property type="entry name" value="EF-hand-dom_pair"/>
</dbReference>
<feature type="coiled-coil region" evidence="2">
    <location>
        <begin position="111"/>
        <end position="142"/>
    </location>
</feature>
<dbReference type="EMBL" id="JBBJCI010000416">
    <property type="protein sequence ID" value="KAK7231390.1"/>
    <property type="molecule type" value="Genomic_DNA"/>
</dbReference>
<dbReference type="CDD" id="cd00051">
    <property type="entry name" value="EFh"/>
    <property type="match status" value="1"/>
</dbReference>
<dbReference type="InterPro" id="IPR018247">
    <property type="entry name" value="EF_Hand_1_Ca_BS"/>
</dbReference>
<keyword evidence="4" id="KW-0472">Membrane</keyword>
<evidence type="ECO:0000259" key="3">
    <source>
        <dbReference type="PROSITE" id="PS50222"/>
    </source>
</evidence>
<protein>
    <submittedName>
        <fullName evidence="4">Transmembrane protein</fullName>
    </submittedName>
</protein>
<keyword evidence="2" id="KW-0175">Coiled coil</keyword>
<keyword evidence="5" id="KW-1185">Reference proteome</keyword>
<dbReference type="PANTHER" id="PTHR47026">
    <property type="entry name" value="PIGMENTOSA GTPASE REGULATOR-LIKE PROTEIN, PUTATIVE-RELATED"/>
    <property type="match status" value="1"/>
</dbReference>
<dbReference type="PANTHER" id="PTHR47026:SF2">
    <property type="entry name" value="FLAGELLAR ASSOCIATED PROTEIN"/>
    <property type="match status" value="1"/>
</dbReference>